<evidence type="ECO:0000256" key="1">
    <source>
        <dbReference type="ARBA" id="ARBA00009156"/>
    </source>
</evidence>
<reference evidence="4" key="1">
    <citation type="submission" date="2020-06" db="EMBL/GenBank/DDBJ databases">
        <title>WGS assembly of Ceratodon purpureus strain R40.</title>
        <authorList>
            <person name="Carey S.B."/>
            <person name="Jenkins J."/>
            <person name="Shu S."/>
            <person name="Lovell J.T."/>
            <person name="Sreedasyam A."/>
            <person name="Maumus F."/>
            <person name="Tiley G.P."/>
            <person name="Fernandez-Pozo N."/>
            <person name="Barry K."/>
            <person name="Chen C."/>
            <person name="Wang M."/>
            <person name="Lipzen A."/>
            <person name="Daum C."/>
            <person name="Saski C.A."/>
            <person name="Payton A.C."/>
            <person name="Mcbreen J.C."/>
            <person name="Conrad R.E."/>
            <person name="Kollar L.M."/>
            <person name="Olsson S."/>
            <person name="Huttunen S."/>
            <person name="Landis J.B."/>
            <person name="Wickett N.J."/>
            <person name="Johnson M.G."/>
            <person name="Rensing S.A."/>
            <person name="Grimwood J."/>
            <person name="Schmutz J."/>
            <person name="Mcdaniel S.F."/>
        </authorList>
    </citation>
    <scope>NUCLEOTIDE SEQUENCE</scope>
    <source>
        <strain evidence="4">R40</strain>
    </source>
</reference>
<evidence type="ECO:0000256" key="3">
    <source>
        <dbReference type="ARBA" id="ARBA00022777"/>
    </source>
</evidence>
<dbReference type="GO" id="GO:0046167">
    <property type="term" value="P:glycerol-3-phosphate biosynthetic process"/>
    <property type="evidence" value="ECO:0007669"/>
    <property type="project" value="TreeGrafter"/>
</dbReference>
<dbReference type="OrthoDB" id="5422795at2759"/>
<comment type="similarity">
    <text evidence="1">Belongs to the FGGY kinase family.</text>
</comment>
<keyword evidence="3" id="KW-0418">Kinase</keyword>
<evidence type="ECO:0000313" key="4">
    <source>
        <dbReference type="EMBL" id="KAG0581613.1"/>
    </source>
</evidence>
<keyword evidence="2" id="KW-0808">Transferase</keyword>
<dbReference type="Proteomes" id="UP000822688">
    <property type="component" value="Chromosome 4"/>
</dbReference>
<dbReference type="GO" id="GO:0006071">
    <property type="term" value="P:glycerol metabolic process"/>
    <property type="evidence" value="ECO:0007669"/>
    <property type="project" value="TreeGrafter"/>
</dbReference>
<keyword evidence="5" id="KW-1185">Reference proteome</keyword>
<gene>
    <name evidence="4" type="ORF">KC19_4G265700</name>
</gene>
<dbReference type="Gene3D" id="3.30.420.40">
    <property type="match status" value="1"/>
</dbReference>
<dbReference type="GO" id="GO:0005739">
    <property type="term" value="C:mitochondrion"/>
    <property type="evidence" value="ECO:0007669"/>
    <property type="project" value="TreeGrafter"/>
</dbReference>
<dbReference type="InterPro" id="IPR043129">
    <property type="entry name" value="ATPase_NBD"/>
</dbReference>
<evidence type="ECO:0000256" key="2">
    <source>
        <dbReference type="ARBA" id="ARBA00022679"/>
    </source>
</evidence>
<dbReference type="GO" id="GO:0004370">
    <property type="term" value="F:glycerol kinase activity"/>
    <property type="evidence" value="ECO:0007669"/>
    <property type="project" value="TreeGrafter"/>
</dbReference>
<dbReference type="GO" id="GO:0006641">
    <property type="term" value="P:triglyceride metabolic process"/>
    <property type="evidence" value="ECO:0007669"/>
    <property type="project" value="TreeGrafter"/>
</dbReference>
<dbReference type="SUPFAM" id="SSF53067">
    <property type="entry name" value="Actin-like ATPase domain"/>
    <property type="match status" value="1"/>
</dbReference>
<name>A0A8T0IGM0_CERPU</name>
<proteinExistence type="inferred from homology"/>
<sequence>MLVIDTFSSGDNCRVSHADLLGSPVVRPIDIETTALEAAYAAGNAVGVWTMEQIVEQGAVQATPTTFHSQITDDEREKRCLSWNKAVERSFGLAELDL</sequence>
<dbReference type="AlphaFoldDB" id="A0A8T0IGM0"/>
<organism evidence="4 5">
    <name type="scientific">Ceratodon purpureus</name>
    <name type="common">Fire moss</name>
    <name type="synonym">Dicranum purpureum</name>
    <dbReference type="NCBI Taxonomy" id="3225"/>
    <lineage>
        <taxon>Eukaryota</taxon>
        <taxon>Viridiplantae</taxon>
        <taxon>Streptophyta</taxon>
        <taxon>Embryophyta</taxon>
        <taxon>Bryophyta</taxon>
        <taxon>Bryophytina</taxon>
        <taxon>Bryopsida</taxon>
        <taxon>Dicranidae</taxon>
        <taxon>Pseudoditrichales</taxon>
        <taxon>Ditrichaceae</taxon>
        <taxon>Ceratodon</taxon>
    </lineage>
</organism>
<protein>
    <recommendedName>
        <fullName evidence="6">Glycerol kinase</fullName>
    </recommendedName>
</protein>
<dbReference type="EMBL" id="CM026424">
    <property type="protein sequence ID" value="KAG0581613.1"/>
    <property type="molecule type" value="Genomic_DNA"/>
</dbReference>
<dbReference type="PANTHER" id="PTHR10196:SF69">
    <property type="entry name" value="GLYCEROL KINASE"/>
    <property type="match status" value="1"/>
</dbReference>
<evidence type="ECO:0008006" key="6">
    <source>
        <dbReference type="Google" id="ProtNLM"/>
    </source>
</evidence>
<evidence type="ECO:0000313" key="5">
    <source>
        <dbReference type="Proteomes" id="UP000822688"/>
    </source>
</evidence>
<dbReference type="PANTHER" id="PTHR10196">
    <property type="entry name" value="SUGAR KINASE"/>
    <property type="match status" value="1"/>
</dbReference>
<comment type="caution">
    <text evidence="4">The sequence shown here is derived from an EMBL/GenBank/DDBJ whole genome shotgun (WGS) entry which is preliminary data.</text>
</comment>
<accession>A0A8T0IGM0</accession>